<evidence type="ECO:0000313" key="2">
    <source>
        <dbReference type="EMBL" id="OGZ43634.1"/>
    </source>
</evidence>
<dbReference type="Gene3D" id="3.90.1010.10">
    <property type="match status" value="1"/>
</dbReference>
<dbReference type="SUPFAM" id="SSF82649">
    <property type="entry name" value="SufE/NifU"/>
    <property type="match status" value="1"/>
</dbReference>
<comment type="caution">
    <text evidence="2">The sequence shown here is derived from an EMBL/GenBank/DDBJ whole genome shotgun (WGS) entry which is preliminary data.</text>
</comment>
<evidence type="ECO:0000259" key="1">
    <source>
        <dbReference type="Pfam" id="PF01592"/>
    </source>
</evidence>
<protein>
    <submittedName>
        <fullName evidence="2">SUF system NifU family Fe-S cluster assembly protein</fullName>
    </submittedName>
</protein>
<dbReference type="GO" id="GO:0051536">
    <property type="term" value="F:iron-sulfur cluster binding"/>
    <property type="evidence" value="ECO:0007669"/>
    <property type="project" value="InterPro"/>
</dbReference>
<dbReference type="NCBIfam" id="TIGR01994">
    <property type="entry name" value="SUF_scaf_2"/>
    <property type="match status" value="1"/>
</dbReference>
<dbReference type="GO" id="GO:0005506">
    <property type="term" value="F:iron ion binding"/>
    <property type="evidence" value="ECO:0007669"/>
    <property type="project" value="InterPro"/>
</dbReference>
<dbReference type="Pfam" id="PF01592">
    <property type="entry name" value="NifU_N"/>
    <property type="match status" value="1"/>
</dbReference>
<dbReference type="CDD" id="cd06664">
    <property type="entry name" value="IscU_like"/>
    <property type="match status" value="1"/>
</dbReference>
<name>A0A1G2FZX5_9BACT</name>
<dbReference type="GO" id="GO:0016226">
    <property type="term" value="P:iron-sulfur cluster assembly"/>
    <property type="evidence" value="ECO:0007669"/>
    <property type="project" value="InterPro"/>
</dbReference>
<feature type="domain" description="NIF system FeS cluster assembly NifU N-terminal" evidence="1">
    <location>
        <begin position="4"/>
        <end position="124"/>
    </location>
</feature>
<dbReference type="PANTHER" id="PTHR10093">
    <property type="entry name" value="IRON-SULFUR CLUSTER ASSEMBLY ENZYME NIFU HOMOLOG"/>
    <property type="match status" value="1"/>
</dbReference>
<dbReference type="AlphaFoldDB" id="A0A1G2FZX5"/>
<dbReference type="Proteomes" id="UP000177480">
    <property type="component" value="Unassembled WGS sequence"/>
</dbReference>
<dbReference type="STRING" id="1802114.A2719_01505"/>
<organism evidence="2 3">
    <name type="scientific">Candidatus Ryanbacteria bacterium RIFCSPHIGHO2_01_FULL_45_22</name>
    <dbReference type="NCBI Taxonomy" id="1802114"/>
    <lineage>
        <taxon>Bacteria</taxon>
        <taxon>Candidatus Ryaniibacteriota</taxon>
    </lineage>
</organism>
<dbReference type="EMBL" id="MHNK01000012">
    <property type="protein sequence ID" value="OGZ43634.1"/>
    <property type="molecule type" value="Genomic_DNA"/>
</dbReference>
<gene>
    <name evidence="2" type="ORF">A2719_01505</name>
</gene>
<reference evidence="2 3" key="1">
    <citation type="journal article" date="2016" name="Nat. Commun.">
        <title>Thousands of microbial genomes shed light on interconnected biogeochemical processes in an aquifer system.</title>
        <authorList>
            <person name="Anantharaman K."/>
            <person name="Brown C.T."/>
            <person name="Hug L.A."/>
            <person name="Sharon I."/>
            <person name="Castelle C.J."/>
            <person name="Probst A.J."/>
            <person name="Thomas B.C."/>
            <person name="Singh A."/>
            <person name="Wilkins M.J."/>
            <person name="Karaoz U."/>
            <person name="Brodie E.L."/>
            <person name="Williams K.H."/>
            <person name="Hubbard S.S."/>
            <person name="Banfield J.F."/>
        </authorList>
    </citation>
    <scope>NUCLEOTIDE SEQUENCE [LARGE SCALE GENOMIC DNA]</scope>
</reference>
<sequence>MYDMYQENILEHYRKPRNFGSLAKPDMEAEDYNPLCGDKIGMGIKIKDGKIEEIMFSGEGCAISQASASMLTEAVKGKPAEEAARFSKEDMLGLLGIPVSASRLKCALLGLKVFKLVLYGFMGKSLSGNEYLG</sequence>
<accession>A0A1G2FZX5</accession>
<proteinExistence type="predicted"/>
<dbReference type="InterPro" id="IPR002871">
    <property type="entry name" value="NIF_FeS_clus_asmbl_NifU_N"/>
</dbReference>
<evidence type="ECO:0000313" key="3">
    <source>
        <dbReference type="Proteomes" id="UP000177480"/>
    </source>
</evidence>